<organism evidence="2 4">
    <name type="scientific">Pseudomonas cannabina</name>
    <dbReference type="NCBI Taxonomy" id="86840"/>
    <lineage>
        <taxon>Bacteria</taxon>
        <taxon>Pseudomonadati</taxon>
        <taxon>Pseudomonadota</taxon>
        <taxon>Gammaproteobacteria</taxon>
        <taxon>Pseudomonadales</taxon>
        <taxon>Pseudomonadaceae</taxon>
        <taxon>Pseudomonas</taxon>
    </lineage>
</organism>
<evidence type="ECO:0000313" key="2">
    <source>
        <dbReference type="EMBL" id="RMN88416.1"/>
    </source>
</evidence>
<dbReference type="Proteomes" id="UP000270524">
    <property type="component" value="Unassembled WGS sequence"/>
</dbReference>
<sequence>MKFRRHAVVIYYHEWLLLTSQIKTLNFAMWRLTKKLEIRMNNFTSHYEFSAPRVPVASPVDGLMPIESLDKPVMVEIVLWSAMKPGYFIQLKLDGYLIGGCKTLTSEDKPGNVIFMELSEEYLMEERSYTLCYTATNDVNQVSEDAPVTPLLVDRTAPGGPLLAPILFHQINFGETLTGTVPGYADMQPGDRIQTLCNDREGPTHVVTTENLTDRPVQIIFDKAFLLDLDSDSVTVRYQVTDRAGNRSIMARPVTLSMQS</sequence>
<proteinExistence type="predicted"/>
<comment type="caution">
    <text evidence="2">The sequence shown here is derived from an EMBL/GenBank/DDBJ whole genome shotgun (WGS) entry which is preliminary data.</text>
</comment>
<name>A0A3M3QVX3_PSECA</name>
<gene>
    <name evidence="2" type="ORF">ALQ51_02188</name>
    <name evidence="1" type="ORF">ALQ53_101759</name>
</gene>
<reference evidence="3 4" key="1">
    <citation type="submission" date="2018-08" db="EMBL/GenBank/DDBJ databases">
        <title>Recombination of ecologically and evolutionarily significant loci maintains genetic cohesion in the Pseudomonas syringae species complex.</title>
        <authorList>
            <person name="Dillon M."/>
            <person name="Thakur S."/>
            <person name="Almeida R.N.D."/>
            <person name="Weir B.S."/>
            <person name="Guttman D.S."/>
        </authorList>
    </citation>
    <scope>NUCLEOTIDE SEQUENCE [LARGE SCALE GENOMIC DNA]</scope>
    <source>
        <strain evidence="1 3">ICMP 15201</strain>
        <strain evidence="2 4">ICMP 15203</strain>
    </source>
</reference>
<evidence type="ECO:0000313" key="1">
    <source>
        <dbReference type="EMBL" id="RMN85792.1"/>
    </source>
</evidence>
<dbReference type="AlphaFoldDB" id="A0A3M3QVX3"/>
<evidence type="ECO:0000313" key="4">
    <source>
        <dbReference type="Proteomes" id="UP000270524"/>
    </source>
</evidence>
<dbReference type="EMBL" id="RBPH01000013">
    <property type="protein sequence ID" value="RMN85792.1"/>
    <property type="molecule type" value="Genomic_DNA"/>
</dbReference>
<dbReference type="Proteomes" id="UP000269335">
    <property type="component" value="Unassembled WGS sequence"/>
</dbReference>
<dbReference type="EMBL" id="RBPJ01000303">
    <property type="protein sequence ID" value="RMN88416.1"/>
    <property type="molecule type" value="Genomic_DNA"/>
</dbReference>
<protein>
    <submittedName>
        <fullName evidence="2">Uncharacterized protein</fullName>
    </submittedName>
</protein>
<evidence type="ECO:0000313" key="3">
    <source>
        <dbReference type="Proteomes" id="UP000269335"/>
    </source>
</evidence>
<accession>A0A3M3QVX3</accession>